<feature type="transmembrane region" description="Helical" evidence="8">
    <location>
        <begin position="30"/>
        <end position="52"/>
    </location>
</feature>
<comment type="caution">
    <text evidence="10">The sequence shown here is derived from an EMBL/GenBank/DDBJ whole genome shotgun (WGS) entry which is preliminary data.</text>
</comment>
<dbReference type="EC" id="2.7.13.3" evidence="2"/>
<feature type="domain" description="Histidine kinase" evidence="9">
    <location>
        <begin position="228"/>
        <end position="445"/>
    </location>
</feature>
<dbReference type="PROSITE" id="PS50109">
    <property type="entry name" value="HIS_KIN"/>
    <property type="match status" value="1"/>
</dbReference>
<dbReference type="Pfam" id="PF02518">
    <property type="entry name" value="HATPase_c"/>
    <property type="match status" value="1"/>
</dbReference>
<dbReference type="CDD" id="cd00075">
    <property type="entry name" value="HATPase"/>
    <property type="match status" value="1"/>
</dbReference>
<evidence type="ECO:0000313" key="10">
    <source>
        <dbReference type="EMBL" id="PZX60530.1"/>
    </source>
</evidence>
<keyword evidence="3" id="KW-0808">Transferase</keyword>
<evidence type="ECO:0000256" key="4">
    <source>
        <dbReference type="ARBA" id="ARBA00022741"/>
    </source>
</evidence>
<evidence type="ECO:0000256" key="6">
    <source>
        <dbReference type="ARBA" id="ARBA00022840"/>
    </source>
</evidence>
<dbReference type="PANTHER" id="PTHR42878">
    <property type="entry name" value="TWO-COMPONENT HISTIDINE KINASE"/>
    <property type="match status" value="1"/>
</dbReference>
<dbReference type="Gene3D" id="3.30.565.10">
    <property type="entry name" value="Histidine kinase-like ATPase, C-terminal domain"/>
    <property type="match status" value="1"/>
</dbReference>
<keyword evidence="11" id="KW-1185">Reference proteome</keyword>
<keyword evidence="8" id="KW-0472">Membrane</keyword>
<dbReference type="InterPro" id="IPR036890">
    <property type="entry name" value="HATPase_C_sf"/>
</dbReference>
<gene>
    <name evidence="10" type="ORF">LX80_02549</name>
</gene>
<keyword evidence="4" id="KW-0547">Nucleotide-binding</keyword>
<dbReference type="InterPro" id="IPR004358">
    <property type="entry name" value="Sig_transdc_His_kin-like_C"/>
</dbReference>
<dbReference type="InterPro" id="IPR005467">
    <property type="entry name" value="His_kinase_dom"/>
</dbReference>
<evidence type="ECO:0000256" key="5">
    <source>
        <dbReference type="ARBA" id="ARBA00022777"/>
    </source>
</evidence>
<accession>A0A2W7RPU9</accession>
<keyword evidence="8" id="KW-0812">Transmembrane</keyword>
<evidence type="ECO:0000256" key="7">
    <source>
        <dbReference type="ARBA" id="ARBA00023012"/>
    </source>
</evidence>
<reference evidence="10 11" key="1">
    <citation type="submission" date="2018-06" db="EMBL/GenBank/DDBJ databases">
        <title>Genomic Encyclopedia of Archaeal and Bacterial Type Strains, Phase II (KMG-II): from individual species to whole genera.</title>
        <authorList>
            <person name="Goeker M."/>
        </authorList>
    </citation>
    <scope>NUCLEOTIDE SEQUENCE [LARGE SCALE GENOMIC DNA]</scope>
    <source>
        <strain evidence="10 11">DSM 23241</strain>
    </source>
</reference>
<dbReference type="GO" id="GO:0005524">
    <property type="term" value="F:ATP binding"/>
    <property type="evidence" value="ECO:0007669"/>
    <property type="project" value="UniProtKB-KW"/>
</dbReference>
<comment type="catalytic activity">
    <reaction evidence="1">
        <text>ATP + protein L-histidine = ADP + protein N-phospho-L-histidine.</text>
        <dbReference type="EC" id="2.7.13.3"/>
    </reaction>
</comment>
<dbReference type="SMART" id="SM00387">
    <property type="entry name" value="HATPase_c"/>
    <property type="match status" value="1"/>
</dbReference>
<dbReference type="InterPro" id="IPR050351">
    <property type="entry name" value="BphY/WalK/GraS-like"/>
</dbReference>
<keyword evidence="6" id="KW-0067">ATP-binding</keyword>
<keyword evidence="7" id="KW-0902">Two-component regulatory system</keyword>
<keyword evidence="5 10" id="KW-0418">Kinase</keyword>
<dbReference type="PRINTS" id="PR00344">
    <property type="entry name" value="BCTRLSENSOR"/>
</dbReference>
<evidence type="ECO:0000259" key="9">
    <source>
        <dbReference type="PROSITE" id="PS50109"/>
    </source>
</evidence>
<name>A0A2W7RPU9_9BACT</name>
<dbReference type="AlphaFoldDB" id="A0A2W7RPU9"/>
<dbReference type="RefSeq" id="WP_111297042.1">
    <property type="nucleotide sequence ID" value="NZ_QKZV01000010.1"/>
</dbReference>
<dbReference type="GO" id="GO:0004673">
    <property type="term" value="F:protein histidine kinase activity"/>
    <property type="evidence" value="ECO:0007669"/>
    <property type="project" value="UniProtKB-EC"/>
</dbReference>
<dbReference type="Proteomes" id="UP000249720">
    <property type="component" value="Unassembled WGS sequence"/>
</dbReference>
<evidence type="ECO:0000313" key="11">
    <source>
        <dbReference type="Proteomes" id="UP000249720"/>
    </source>
</evidence>
<dbReference type="InterPro" id="IPR003594">
    <property type="entry name" value="HATPase_dom"/>
</dbReference>
<dbReference type="GO" id="GO:0000156">
    <property type="term" value="F:phosphorelay response regulator activity"/>
    <property type="evidence" value="ECO:0007669"/>
    <property type="project" value="TreeGrafter"/>
</dbReference>
<dbReference type="EMBL" id="QKZV01000010">
    <property type="protein sequence ID" value="PZX60530.1"/>
    <property type="molecule type" value="Genomic_DNA"/>
</dbReference>
<evidence type="ECO:0000256" key="1">
    <source>
        <dbReference type="ARBA" id="ARBA00000085"/>
    </source>
</evidence>
<dbReference type="PANTHER" id="PTHR42878:SF7">
    <property type="entry name" value="SENSOR HISTIDINE KINASE GLRK"/>
    <property type="match status" value="1"/>
</dbReference>
<dbReference type="OrthoDB" id="1931120at2"/>
<dbReference type="GO" id="GO:0030295">
    <property type="term" value="F:protein kinase activator activity"/>
    <property type="evidence" value="ECO:0007669"/>
    <property type="project" value="TreeGrafter"/>
</dbReference>
<proteinExistence type="predicted"/>
<protein>
    <recommendedName>
        <fullName evidence="2">histidine kinase</fullName>
        <ecNumber evidence="2">2.7.13.3</ecNumber>
    </recommendedName>
</protein>
<dbReference type="SUPFAM" id="SSF55874">
    <property type="entry name" value="ATPase domain of HSP90 chaperone/DNA topoisomerase II/histidine kinase"/>
    <property type="match status" value="1"/>
</dbReference>
<sequence length="445" mass="50713">MTKITTYIALSCLLLVLAAGAGTWLFLQKHYLFSIGCFLLILFIAVKIIFFYKKIDKEIAEFSEAIHYKDFTRYFNLAATPSHLKPLRQSFNNINQVFKQLSREKELHAQYLEKMLALINTGILAYNTATEEVQWMNEALKKIIQIPYIKNLKGISKRDPILYDNITTLLPGESKLIETQQQNTKTKILITATTFKTADSTQKLLVFQNINHVVEETEAKAWNSLLNVMTHEIMNSVAPISSLADTLLQNYHEQQTFNNEKDIDVITGIETIKRRSDGLLRFAQVYRNLNAIQQLKKGPISVQRILEHIDLLMRPTLNAKNIDWQISVHPIDLIVLGDNDLLEQVFINLITNALEALKCTQEPLLHIKAEQHEDGTTIKVIDNGQGIDEEIKDKIFIPFFTTKKNGNGIGLSLCKQIMLLHKGDIQVHSISGKGSIFTLYFNNVT</sequence>
<organism evidence="10 11">
    <name type="scientific">Hydrotalea sandarakina</name>
    <dbReference type="NCBI Taxonomy" id="1004304"/>
    <lineage>
        <taxon>Bacteria</taxon>
        <taxon>Pseudomonadati</taxon>
        <taxon>Bacteroidota</taxon>
        <taxon>Chitinophagia</taxon>
        <taxon>Chitinophagales</taxon>
        <taxon>Chitinophagaceae</taxon>
        <taxon>Hydrotalea</taxon>
    </lineage>
</organism>
<dbReference type="GO" id="GO:0007234">
    <property type="term" value="P:osmosensory signaling via phosphorelay pathway"/>
    <property type="evidence" value="ECO:0007669"/>
    <property type="project" value="TreeGrafter"/>
</dbReference>
<evidence type="ECO:0000256" key="3">
    <source>
        <dbReference type="ARBA" id="ARBA00022679"/>
    </source>
</evidence>
<evidence type="ECO:0000256" key="8">
    <source>
        <dbReference type="SAM" id="Phobius"/>
    </source>
</evidence>
<evidence type="ECO:0000256" key="2">
    <source>
        <dbReference type="ARBA" id="ARBA00012438"/>
    </source>
</evidence>
<keyword evidence="8" id="KW-1133">Transmembrane helix</keyword>